<organism evidence="4 5">
    <name type="scientific">Streptomyces macrolidinus</name>
    <dbReference type="NCBI Taxonomy" id="2952607"/>
    <lineage>
        <taxon>Bacteria</taxon>
        <taxon>Bacillati</taxon>
        <taxon>Actinomycetota</taxon>
        <taxon>Actinomycetes</taxon>
        <taxon>Kitasatosporales</taxon>
        <taxon>Streptomycetaceae</taxon>
        <taxon>Streptomyces</taxon>
    </lineage>
</organism>
<feature type="transmembrane region" description="Helical" evidence="2">
    <location>
        <begin position="31"/>
        <end position="55"/>
    </location>
</feature>
<sequence>MPTIRTVTTEPRDTRAGRKKTGDRGQTVLEYVGVVPLLIVIGLLVVQLGLAAFAVQQAGTASRAAARMASYDHPDRSYQQAGRDAMSDSLVEGTTFESKRGYGEVTVTAKVPVPSLIPGLLNGVKASRSATMPVDDH</sequence>
<dbReference type="Pfam" id="PF07811">
    <property type="entry name" value="TadE"/>
    <property type="match status" value="1"/>
</dbReference>
<protein>
    <submittedName>
        <fullName evidence="4">Pilus assembly protein</fullName>
    </submittedName>
</protein>
<name>A0ABT0ZLJ8_9ACTN</name>
<keyword evidence="2" id="KW-0472">Membrane</keyword>
<feature type="domain" description="TadE-like" evidence="3">
    <location>
        <begin position="25"/>
        <end position="67"/>
    </location>
</feature>
<dbReference type="InterPro" id="IPR012495">
    <property type="entry name" value="TadE-like_dom"/>
</dbReference>
<dbReference type="RefSeq" id="WP_252428251.1">
    <property type="nucleotide sequence ID" value="NZ_JAMWMR010000036.1"/>
</dbReference>
<evidence type="ECO:0000256" key="2">
    <source>
        <dbReference type="SAM" id="Phobius"/>
    </source>
</evidence>
<keyword evidence="2" id="KW-1133">Transmembrane helix</keyword>
<reference evidence="4 5" key="1">
    <citation type="submission" date="2022-05" db="EMBL/GenBank/DDBJ databases">
        <title>Streptomyces sp. nov. RY43-2 isolated from soil of a peat swamp forest.</title>
        <authorList>
            <person name="Kanchanasin P."/>
            <person name="Tanasupawat S."/>
            <person name="Phongsopitanun W."/>
        </authorList>
    </citation>
    <scope>NUCLEOTIDE SEQUENCE [LARGE SCALE GENOMIC DNA]</scope>
    <source>
        <strain evidence="4 5">RY43-2</strain>
    </source>
</reference>
<gene>
    <name evidence="4" type="ORF">NGF19_27405</name>
</gene>
<evidence type="ECO:0000313" key="4">
    <source>
        <dbReference type="EMBL" id="MCN9244465.1"/>
    </source>
</evidence>
<evidence type="ECO:0000259" key="3">
    <source>
        <dbReference type="Pfam" id="PF07811"/>
    </source>
</evidence>
<keyword evidence="5" id="KW-1185">Reference proteome</keyword>
<comment type="caution">
    <text evidence="4">The sequence shown here is derived from an EMBL/GenBank/DDBJ whole genome shotgun (WGS) entry which is preliminary data.</text>
</comment>
<proteinExistence type="predicted"/>
<evidence type="ECO:0000256" key="1">
    <source>
        <dbReference type="SAM" id="MobiDB-lite"/>
    </source>
</evidence>
<feature type="region of interest" description="Disordered" evidence="1">
    <location>
        <begin position="1"/>
        <end position="23"/>
    </location>
</feature>
<dbReference type="Proteomes" id="UP001523219">
    <property type="component" value="Unassembled WGS sequence"/>
</dbReference>
<feature type="compositionally biased region" description="Basic and acidic residues" evidence="1">
    <location>
        <begin position="10"/>
        <end position="23"/>
    </location>
</feature>
<dbReference type="EMBL" id="JAMWMR010000036">
    <property type="protein sequence ID" value="MCN9244465.1"/>
    <property type="molecule type" value="Genomic_DNA"/>
</dbReference>
<evidence type="ECO:0000313" key="5">
    <source>
        <dbReference type="Proteomes" id="UP001523219"/>
    </source>
</evidence>
<accession>A0ABT0ZLJ8</accession>
<keyword evidence="2" id="KW-0812">Transmembrane</keyword>